<organism evidence="2 3">
    <name type="scientific">Amphritea balenae</name>
    <dbReference type="NCBI Taxonomy" id="452629"/>
    <lineage>
        <taxon>Bacteria</taxon>
        <taxon>Pseudomonadati</taxon>
        <taxon>Pseudomonadota</taxon>
        <taxon>Gammaproteobacteria</taxon>
        <taxon>Oceanospirillales</taxon>
        <taxon>Oceanospirillaceae</taxon>
        <taxon>Amphritea</taxon>
    </lineage>
</organism>
<sequence length="302" mass="33145">MIQTRFMVCVRLCLILFAWLLIMAVAHHVLHANSQFVLKLLAHPILTILAAVGGLSVLIYFIIWSLPKAERPGWKGGLTIVVWSALIVIGHGVSHLGESNAEAVLNQLQDMMGMVGFILLACMYALFLAMPFVAGVEIGLLIMAIFGVTGVLVAYGGTLIGLNLAYGAGRLLPPSLLQKWLQKFGLQHKAEDVDDLLEQLVRGQTWLCRLGEVLLRNRYVTLAVCLNFPGNSVIGGGGGLSLLSGMSKRLITWPYFLMMTAIATLPIPLLVLFGFLNIDRVTEHSGWLHDLLDFLYSWLPLT</sequence>
<keyword evidence="3" id="KW-1185">Reference proteome</keyword>
<gene>
    <name evidence="2" type="ORF">EHS89_19150</name>
</gene>
<protein>
    <submittedName>
        <fullName evidence="2">Uncharacterized protein</fullName>
    </submittedName>
</protein>
<comment type="caution">
    <text evidence="2">The sequence shown here is derived from an EMBL/GenBank/DDBJ whole genome shotgun (WGS) entry which is preliminary data.</text>
</comment>
<dbReference type="RefSeq" id="WP_124927783.1">
    <property type="nucleotide sequence ID" value="NZ_BMOH01000003.1"/>
</dbReference>
<evidence type="ECO:0000256" key="1">
    <source>
        <dbReference type="SAM" id="Phobius"/>
    </source>
</evidence>
<evidence type="ECO:0000313" key="2">
    <source>
        <dbReference type="EMBL" id="RRC97073.1"/>
    </source>
</evidence>
<reference evidence="2 3" key="1">
    <citation type="submission" date="2018-11" db="EMBL/GenBank/DDBJ databases">
        <title>The draft genome sequence of Amphritea balenae JAMM 1525T.</title>
        <authorList>
            <person name="Fang Z."/>
            <person name="Zhang Y."/>
            <person name="Han X."/>
        </authorList>
    </citation>
    <scope>NUCLEOTIDE SEQUENCE [LARGE SCALE GENOMIC DNA]</scope>
    <source>
        <strain evidence="2 3">JAMM 1525</strain>
    </source>
</reference>
<dbReference type="AlphaFoldDB" id="A0A3P1SIG4"/>
<evidence type="ECO:0000313" key="3">
    <source>
        <dbReference type="Proteomes" id="UP000267535"/>
    </source>
</evidence>
<keyword evidence="1" id="KW-0812">Transmembrane</keyword>
<proteinExistence type="predicted"/>
<feature type="transmembrane region" description="Helical" evidence="1">
    <location>
        <begin position="76"/>
        <end position="94"/>
    </location>
</feature>
<keyword evidence="1" id="KW-0472">Membrane</keyword>
<feature type="transmembrane region" description="Helical" evidence="1">
    <location>
        <begin position="42"/>
        <end position="64"/>
    </location>
</feature>
<feature type="transmembrane region" description="Helical" evidence="1">
    <location>
        <begin position="255"/>
        <end position="278"/>
    </location>
</feature>
<dbReference type="EMBL" id="RQXV01000014">
    <property type="protein sequence ID" value="RRC97073.1"/>
    <property type="molecule type" value="Genomic_DNA"/>
</dbReference>
<accession>A0A3P1SIG4</accession>
<dbReference type="OrthoDB" id="6194040at2"/>
<name>A0A3P1SIG4_9GAMM</name>
<keyword evidence="1" id="KW-1133">Transmembrane helix</keyword>
<feature type="transmembrane region" description="Helical" evidence="1">
    <location>
        <begin position="114"/>
        <end position="133"/>
    </location>
</feature>
<dbReference type="Proteomes" id="UP000267535">
    <property type="component" value="Unassembled WGS sequence"/>
</dbReference>
<feature type="transmembrane region" description="Helical" evidence="1">
    <location>
        <begin position="140"/>
        <end position="166"/>
    </location>
</feature>